<dbReference type="InterPro" id="IPR023753">
    <property type="entry name" value="FAD/NAD-binding_dom"/>
</dbReference>
<keyword evidence="8" id="KW-1185">Reference proteome</keyword>
<dbReference type="GO" id="GO:0016651">
    <property type="term" value="F:oxidoreductase activity, acting on NAD(P)H"/>
    <property type="evidence" value="ECO:0007669"/>
    <property type="project" value="TreeGrafter"/>
</dbReference>
<dbReference type="PANTHER" id="PTHR43557">
    <property type="entry name" value="APOPTOSIS-INDUCING FACTOR 1"/>
    <property type="match status" value="1"/>
</dbReference>
<dbReference type="Gene3D" id="3.50.50.60">
    <property type="entry name" value="FAD/NAD(P)-binding domain"/>
    <property type="match status" value="2"/>
</dbReference>
<comment type="caution">
    <text evidence="7">The sequence shown here is derived from an EMBL/GenBank/DDBJ whole genome shotgun (WGS) entry which is preliminary data.</text>
</comment>
<accession>A0A936YSH2</accession>
<dbReference type="InterPro" id="IPR050446">
    <property type="entry name" value="FAD-oxidoreductase/Apoptosis"/>
</dbReference>
<proteinExistence type="predicted"/>
<dbReference type="PANTHER" id="PTHR43557:SF2">
    <property type="entry name" value="RIESKE DOMAIN-CONTAINING PROTEIN-RELATED"/>
    <property type="match status" value="1"/>
</dbReference>
<protein>
    <submittedName>
        <fullName evidence="7">FAD-dependent oxidoreductase</fullName>
    </submittedName>
</protein>
<evidence type="ECO:0000256" key="3">
    <source>
        <dbReference type="ARBA" id="ARBA00022827"/>
    </source>
</evidence>
<dbReference type="Gene3D" id="3.30.390.30">
    <property type="match status" value="1"/>
</dbReference>
<comment type="cofactor">
    <cofactor evidence="1">
        <name>FAD</name>
        <dbReference type="ChEBI" id="CHEBI:57692"/>
    </cofactor>
</comment>
<dbReference type="Proteomes" id="UP000633219">
    <property type="component" value="Unassembled WGS sequence"/>
</dbReference>
<keyword evidence="3" id="KW-0274">FAD</keyword>
<dbReference type="PRINTS" id="PR00411">
    <property type="entry name" value="PNDRDTASEI"/>
</dbReference>
<gene>
    <name evidence="7" type="ORF">JJB09_15525</name>
</gene>
<feature type="domain" description="FAD/NAD(P)-binding" evidence="5">
    <location>
        <begin position="17"/>
        <end position="315"/>
    </location>
</feature>
<evidence type="ECO:0000256" key="1">
    <source>
        <dbReference type="ARBA" id="ARBA00001974"/>
    </source>
</evidence>
<dbReference type="InterPro" id="IPR036188">
    <property type="entry name" value="FAD/NAD-bd_sf"/>
</dbReference>
<dbReference type="PRINTS" id="PR00368">
    <property type="entry name" value="FADPNR"/>
</dbReference>
<evidence type="ECO:0000259" key="6">
    <source>
        <dbReference type="Pfam" id="PF14759"/>
    </source>
</evidence>
<dbReference type="SUPFAM" id="SSF55424">
    <property type="entry name" value="FAD/NAD-linked reductases, dimerisation (C-terminal) domain"/>
    <property type="match status" value="1"/>
</dbReference>
<dbReference type="GO" id="GO:0005737">
    <property type="term" value="C:cytoplasm"/>
    <property type="evidence" value="ECO:0007669"/>
    <property type="project" value="TreeGrafter"/>
</dbReference>
<evidence type="ECO:0000256" key="2">
    <source>
        <dbReference type="ARBA" id="ARBA00022630"/>
    </source>
</evidence>
<evidence type="ECO:0000256" key="4">
    <source>
        <dbReference type="ARBA" id="ARBA00023002"/>
    </source>
</evidence>
<feature type="domain" description="Reductase C-terminal" evidence="6">
    <location>
        <begin position="334"/>
        <end position="417"/>
    </location>
</feature>
<dbReference type="Pfam" id="PF07992">
    <property type="entry name" value="Pyr_redox_2"/>
    <property type="match status" value="1"/>
</dbReference>
<dbReference type="RefSeq" id="WP_201659925.1">
    <property type="nucleotide sequence ID" value="NZ_JAEQNC010000008.1"/>
</dbReference>
<name>A0A936YSH2_9HYPH</name>
<evidence type="ECO:0000313" key="8">
    <source>
        <dbReference type="Proteomes" id="UP000633219"/>
    </source>
</evidence>
<keyword evidence="2" id="KW-0285">Flavoprotein</keyword>
<dbReference type="SUPFAM" id="SSF51905">
    <property type="entry name" value="FAD/NAD(P)-binding domain"/>
    <property type="match status" value="1"/>
</dbReference>
<keyword evidence="4" id="KW-0560">Oxidoreductase</keyword>
<evidence type="ECO:0000259" key="5">
    <source>
        <dbReference type="Pfam" id="PF07992"/>
    </source>
</evidence>
<dbReference type="InterPro" id="IPR016156">
    <property type="entry name" value="FAD/NAD-linked_Rdtase_dimer_sf"/>
</dbReference>
<dbReference type="EMBL" id="JAEQNC010000008">
    <property type="protein sequence ID" value="MBL0373444.1"/>
    <property type="molecule type" value="Genomic_DNA"/>
</dbReference>
<dbReference type="InterPro" id="IPR028202">
    <property type="entry name" value="Reductase_C"/>
</dbReference>
<reference evidence="7" key="1">
    <citation type="submission" date="2021-01" db="EMBL/GenBank/DDBJ databases">
        <title>Rhizobium sp. strain KVB221 16S ribosomal RNA gene Genome sequencing and assembly.</title>
        <authorList>
            <person name="Kang M."/>
        </authorList>
    </citation>
    <scope>NUCLEOTIDE SEQUENCE</scope>
    <source>
        <strain evidence="7">KVB221</strain>
    </source>
</reference>
<evidence type="ECO:0000313" key="7">
    <source>
        <dbReference type="EMBL" id="MBL0373444.1"/>
    </source>
</evidence>
<dbReference type="AlphaFoldDB" id="A0A936YSH2"/>
<organism evidence="7 8">
    <name type="scientific">Rhizobium setariae</name>
    <dbReference type="NCBI Taxonomy" id="2801340"/>
    <lineage>
        <taxon>Bacteria</taxon>
        <taxon>Pseudomonadati</taxon>
        <taxon>Pseudomonadota</taxon>
        <taxon>Alphaproteobacteria</taxon>
        <taxon>Hyphomicrobiales</taxon>
        <taxon>Rhizobiaceae</taxon>
        <taxon>Rhizobium/Agrobacterium group</taxon>
        <taxon>Rhizobium</taxon>
    </lineage>
</organism>
<dbReference type="Pfam" id="PF14759">
    <property type="entry name" value="Reductase_C"/>
    <property type="match status" value="1"/>
</dbReference>
<sequence length="429" mass="46495">MHFRAEPAVGQQMTAAKVVILGAGQAGAQVTFSLRQGGFPGEIHMIGEEPEPPYQRPPLSKAVLFGTISAERLRLRPEAWYASNNVHLHLARKAVKIDRRSRIVELDDGSEISFERLVIATGARPRTLPVPGSELRGVFNLRSLCDVARLKPFLVPSARVVIVGAGYIGLETAAALRVMGLEVLVIEQADRALARVTSPLISEFFAQEHRRHGVEIRTRTQLHEIVGRDSRVAAVRMANGDEVPADIVIGGIGIVPNGQLAADAGLDFDGGIVVDENARTGDPQIFACGDCTRRPIVRYARSGRLESVHNAIEQGKQAAAAILGSPRPVDECPWFWSDQYDLKLQIAGLSEGHDEVILRGNPADRKFAAFYFGAGRLLAVDAVNAPPEFVVAKRWIEAGTTVARELVADTSMSMKQIAEQAGNEEQCVA</sequence>